<dbReference type="PANTHER" id="PTHR35006">
    <property type="entry name" value="GLYOXALASE FAMILY PROTEIN (AFU_ORTHOLOGUE AFUA_5G14830)"/>
    <property type="match status" value="1"/>
</dbReference>
<dbReference type="HOGENOM" id="CLU_046006_6_1_6"/>
<dbReference type="SUPFAM" id="SSF54593">
    <property type="entry name" value="Glyoxalase/Bleomycin resistance protein/Dihydroxybiphenyl dioxygenase"/>
    <property type="match status" value="1"/>
</dbReference>
<evidence type="ECO:0000313" key="3">
    <source>
        <dbReference type="Proteomes" id="UP000005953"/>
    </source>
</evidence>
<dbReference type="RefSeq" id="WP_008048097.1">
    <property type="nucleotide sequence ID" value="NZ_CH724155.1"/>
</dbReference>
<organism evidence="2 3">
    <name type="scientific">Reinekea blandensis MED297</name>
    <dbReference type="NCBI Taxonomy" id="314283"/>
    <lineage>
        <taxon>Bacteria</taxon>
        <taxon>Pseudomonadati</taxon>
        <taxon>Pseudomonadota</taxon>
        <taxon>Gammaproteobacteria</taxon>
        <taxon>Oceanospirillales</taxon>
        <taxon>Saccharospirillaceae</taxon>
        <taxon>Reinekea</taxon>
    </lineage>
</organism>
<proteinExistence type="predicted"/>
<keyword evidence="3" id="KW-1185">Reference proteome</keyword>
<dbReference type="Pfam" id="PF00903">
    <property type="entry name" value="Glyoxalase"/>
    <property type="match status" value="1"/>
</dbReference>
<dbReference type="InterPro" id="IPR004360">
    <property type="entry name" value="Glyas_Fos-R_dOase_dom"/>
</dbReference>
<dbReference type="CDD" id="cd07262">
    <property type="entry name" value="VOC_like"/>
    <property type="match status" value="1"/>
</dbReference>
<dbReference type="PROSITE" id="PS51819">
    <property type="entry name" value="VOC"/>
    <property type="match status" value="1"/>
</dbReference>
<dbReference type="PANTHER" id="PTHR35006:SF4">
    <property type="entry name" value="BLR7706 PROTEIN"/>
    <property type="match status" value="1"/>
</dbReference>
<dbReference type="Proteomes" id="UP000005953">
    <property type="component" value="Unassembled WGS sequence"/>
</dbReference>
<name>A4BKA4_9GAMM</name>
<dbReference type="OrthoDB" id="9800438at2"/>
<dbReference type="AlphaFoldDB" id="A4BKA4"/>
<evidence type="ECO:0000259" key="1">
    <source>
        <dbReference type="PROSITE" id="PS51819"/>
    </source>
</evidence>
<evidence type="ECO:0000313" key="2">
    <source>
        <dbReference type="EMBL" id="EAR07471.1"/>
    </source>
</evidence>
<dbReference type="Gene3D" id="3.10.180.10">
    <property type="entry name" value="2,3-Dihydroxybiphenyl 1,2-Dioxygenase, domain 1"/>
    <property type="match status" value="1"/>
</dbReference>
<feature type="domain" description="VOC" evidence="1">
    <location>
        <begin position="6"/>
        <end position="128"/>
    </location>
</feature>
<comment type="caution">
    <text evidence="2">The sequence shown here is derived from an EMBL/GenBank/DDBJ whole genome shotgun (WGS) entry which is preliminary data.</text>
</comment>
<protein>
    <recommendedName>
        <fullName evidence="1">VOC domain-containing protein</fullName>
    </recommendedName>
</protein>
<sequence length="135" mass="14578">MESPSIMNHLSIGTNDVERALSFYDQVLGTLGASRQIDMPGIGAAFGKLYPEFWVQKPHNEGEAGVANGVHFAFNAESKAAVDAFYQAAMKAGAVSDGEPGPRPHYGAAYYGCFVYDPDGHKIEATFWDETLSEV</sequence>
<dbReference type="InterPro" id="IPR029068">
    <property type="entry name" value="Glyas_Bleomycin-R_OHBP_Dase"/>
</dbReference>
<dbReference type="InterPro" id="IPR037523">
    <property type="entry name" value="VOC_core"/>
</dbReference>
<dbReference type="STRING" id="314283.MED297_05129"/>
<accession>A4BKA4</accession>
<dbReference type="EMBL" id="AAOE01000042">
    <property type="protein sequence ID" value="EAR07471.1"/>
    <property type="molecule type" value="Genomic_DNA"/>
</dbReference>
<gene>
    <name evidence="2" type="ORF">MED297_05129</name>
</gene>
<reference evidence="2 3" key="1">
    <citation type="submission" date="2006-02" db="EMBL/GenBank/DDBJ databases">
        <authorList>
            <person name="Pinhassi J."/>
            <person name="Pedros-Alio C."/>
            <person name="Ferriera S."/>
            <person name="Johnson J."/>
            <person name="Kravitz S."/>
            <person name="Halpern A."/>
            <person name="Remington K."/>
            <person name="Beeson K."/>
            <person name="Tran B."/>
            <person name="Rogers Y.-H."/>
            <person name="Friedman R."/>
            <person name="Venter J.C."/>
        </authorList>
    </citation>
    <scope>NUCLEOTIDE SEQUENCE [LARGE SCALE GENOMIC DNA]</scope>
    <source>
        <strain evidence="2 3">MED297</strain>
    </source>
</reference>